<keyword evidence="2" id="KW-1185">Reference proteome</keyword>
<evidence type="ECO:0000313" key="1">
    <source>
        <dbReference type="EMBL" id="QPP07551.1"/>
    </source>
</evidence>
<dbReference type="PANTHER" id="PTHR14136">
    <property type="entry name" value="BTB_POZ DOMAIN-CONTAINING PROTEIN KCTD9"/>
    <property type="match status" value="1"/>
</dbReference>
<proteinExistence type="predicted"/>
<dbReference type="InterPro" id="IPR001646">
    <property type="entry name" value="5peptide_repeat"/>
</dbReference>
<dbReference type="PANTHER" id="PTHR14136:SF17">
    <property type="entry name" value="BTB_POZ DOMAIN-CONTAINING PROTEIN KCTD9"/>
    <property type="match status" value="1"/>
</dbReference>
<gene>
    <name evidence="1" type="ORF">G4Z16_15440</name>
</gene>
<evidence type="ECO:0000313" key="2">
    <source>
        <dbReference type="Proteomes" id="UP000595046"/>
    </source>
</evidence>
<sequence>MSELLAAISDPNTQKPQLGEALFTNAVFDDDARFAGADFQRFAGFTGATFGDNTDFAAATFEDLAGFSGATFGDNTNFRAAVFQGRADFPGVIFGETTVFIEVIFDSFVAFGATFGGWVSFEQAIFLVRADFSGVTFGDYAWFERASFGENSPAATPGFNEYINFSRSAFGNNAWFLGATFHERAQFARASFNDFTWFAQAIFHGEAVFERATLGDGSIFTGATFNQSAEFRGATFGKSTTFTEVTFEDGEFASATFGGSVNLSRTTFRESASFSKVTFQGNADFAAATFGANTTFTGANFQENVQFEGTTFCSNTNFDEVSLHGAFNVTKALFQGDVSFREAQLGRASNFGPLVCSSSANLSGMEFEGPVTIEVAARRVEFRGTRWAATGAIWVRYAEVDLTDAFFEYPLSVTSRRSAFKSKLGEEIDESSLTGGWKASVKSIQGVDAAHLILNDLDLTSCLFSGAVHLDQLRLEGEYTLRPTPPRWHRRGAFPMRWSRRYTLAEEQHWRTAEDWAGWQAPAPSGYEVLTPAALAPLYRQLRKSLEDGKDEPGAADFYYGEMEMRRNNVQRPRSERLLLHLYWALSGYGLRATRALTWLTLAMGATLVALMGWGLPKHEPKPTITGEVTHSRARLISETPDPMNSNEPLLQRFTTNRFEKSLRVVINSVVFRSSGQNLTTIGTYVEMTSRFAVPTLLGLSALAIRSRVKR</sequence>
<dbReference type="Proteomes" id="UP000595046">
    <property type="component" value="Chromosome"/>
</dbReference>
<reference evidence="2" key="1">
    <citation type="submission" date="2020-02" db="EMBL/GenBank/DDBJ databases">
        <title>Streptomyces sp. ASO4wet.</title>
        <authorList>
            <person name="Risdian C."/>
            <person name="Landwehr W."/>
            <person name="Schupp P."/>
            <person name="Wink J."/>
        </authorList>
    </citation>
    <scope>NUCLEOTIDE SEQUENCE [LARGE SCALE GENOMIC DNA]</scope>
    <source>
        <strain evidence="2">ASO4wet</strain>
    </source>
</reference>
<organism evidence="1 2">
    <name type="scientific">Streptomyces bathyalis</name>
    <dbReference type="NCBI Taxonomy" id="2710756"/>
    <lineage>
        <taxon>Bacteria</taxon>
        <taxon>Bacillati</taxon>
        <taxon>Actinomycetota</taxon>
        <taxon>Actinomycetes</taxon>
        <taxon>Kitasatosporales</taxon>
        <taxon>Streptomycetaceae</taxon>
        <taxon>Streptomyces</taxon>
    </lineage>
</organism>
<accession>A0A7T1T707</accession>
<protein>
    <submittedName>
        <fullName evidence="1">Pentapeptide repeat-containing protein</fullName>
    </submittedName>
</protein>
<dbReference type="InterPro" id="IPR051082">
    <property type="entry name" value="Pentapeptide-BTB/POZ_domain"/>
</dbReference>
<dbReference type="Pfam" id="PF13576">
    <property type="entry name" value="Pentapeptide_3"/>
    <property type="match status" value="3"/>
</dbReference>
<dbReference type="RefSeq" id="WP_197351360.1">
    <property type="nucleotide sequence ID" value="NZ_CP048882.1"/>
</dbReference>
<dbReference type="EMBL" id="CP048882">
    <property type="protein sequence ID" value="QPP07551.1"/>
    <property type="molecule type" value="Genomic_DNA"/>
</dbReference>
<dbReference type="KEGG" id="sbat:G4Z16_15440"/>
<name>A0A7T1T707_9ACTN</name>
<dbReference type="AlphaFoldDB" id="A0A7T1T707"/>